<dbReference type="GO" id="GO:0003677">
    <property type="term" value="F:DNA binding"/>
    <property type="evidence" value="ECO:0007669"/>
    <property type="project" value="UniProtKB-UniRule"/>
</dbReference>
<dbReference type="OrthoDB" id="2356263at2"/>
<name>A0A0B1YXW4_9PSED</name>
<reference evidence="6" key="1">
    <citation type="submission" date="2015-03" db="EMBL/GenBank/DDBJ databases">
        <title>Pseudomonas frederiksbergensis hydrocarbon degrader.</title>
        <authorList>
            <person name="Brown L.M."/>
            <person name="Ruiz O.N."/>
            <person name="Mueller S."/>
            <person name="Gunasekera T.S."/>
        </authorList>
    </citation>
    <scope>NUCLEOTIDE SEQUENCE [LARGE SCALE GENOMIC DNA]</scope>
    <source>
        <strain evidence="6">SI8</strain>
    </source>
</reference>
<evidence type="ECO:0000256" key="3">
    <source>
        <dbReference type="SAM" id="MobiDB-lite"/>
    </source>
</evidence>
<dbReference type="Pfam" id="PF00440">
    <property type="entry name" value="TetR_N"/>
    <property type="match status" value="1"/>
</dbReference>
<evidence type="ECO:0000313" key="5">
    <source>
        <dbReference type="EMBL" id="KHK61831.1"/>
    </source>
</evidence>
<keyword evidence="1 2" id="KW-0238">DNA-binding</keyword>
<protein>
    <submittedName>
        <fullName evidence="5">TetR family transcriptional regulator</fullName>
    </submittedName>
</protein>
<comment type="caution">
    <text evidence="5">The sequence shown here is derived from an EMBL/GenBank/DDBJ whole genome shotgun (WGS) entry which is preliminary data.</text>
</comment>
<evidence type="ECO:0000256" key="2">
    <source>
        <dbReference type="PROSITE-ProRule" id="PRU00335"/>
    </source>
</evidence>
<organism evidence="5 6">
    <name type="scientific">Pseudomonas frederiksbergensis</name>
    <dbReference type="NCBI Taxonomy" id="104087"/>
    <lineage>
        <taxon>Bacteria</taxon>
        <taxon>Pseudomonadati</taxon>
        <taxon>Pseudomonadota</taxon>
        <taxon>Gammaproteobacteria</taxon>
        <taxon>Pseudomonadales</taxon>
        <taxon>Pseudomonadaceae</taxon>
        <taxon>Pseudomonas</taxon>
    </lineage>
</organism>
<evidence type="ECO:0000313" key="6">
    <source>
        <dbReference type="Proteomes" id="UP000030949"/>
    </source>
</evidence>
<evidence type="ECO:0000259" key="4">
    <source>
        <dbReference type="PROSITE" id="PS50977"/>
    </source>
</evidence>
<feature type="DNA-binding region" description="H-T-H motif" evidence="2">
    <location>
        <begin position="50"/>
        <end position="69"/>
    </location>
</feature>
<sequence>MTMNPELSAALDEPVATPRKSRKNNPEKTRENILQEAIVEFVQQGLAGARVDAIAERIHTSKRMIYYYFGSKEQLYVEVLEKLYGDIRTTESRLHLAELAPVDAIRRLVEFTFDHHDRNVDFVRIVCIENIHNAEYVKQSGAIKAMTNTILDSLGVILRRGAEEGVFRAGLEPLDVHLLISSFCFYRVSNRQTFGEIFQIDLSDEAVKQRHRQMVCESVLRYLQA</sequence>
<dbReference type="Pfam" id="PF17938">
    <property type="entry name" value="TetR_C_29"/>
    <property type="match status" value="1"/>
</dbReference>
<dbReference type="Proteomes" id="UP000030949">
    <property type="component" value="Unassembled WGS sequence"/>
</dbReference>
<dbReference type="InterPro" id="IPR041474">
    <property type="entry name" value="NicS_C"/>
</dbReference>
<dbReference type="AlphaFoldDB" id="A0A0B1YXW4"/>
<dbReference type="RefSeq" id="WP_039594106.1">
    <property type="nucleotide sequence ID" value="NZ_JQGJ02000022.1"/>
</dbReference>
<dbReference type="EMBL" id="JQGJ01000025">
    <property type="protein sequence ID" value="KHK61831.1"/>
    <property type="molecule type" value="Genomic_DNA"/>
</dbReference>
<feature type="region of interest" description="Disordered" evidence="3">
    <location>
        <begin position="1"/>
        <end position="28"/>
    </location>
</feature>
<dbReference type="PRINTS" id="PR00455">
    <property type="entry name" value="HTHTETR"/>
</dbReference>
<proteinExistence type="predicted"/>
<dbReference type="InterPro" id="IPR001647">
    <property type="entry name" value="HTH_TetR"/>
</dbReference>
<evidence type="ECO:0000256" key="1">
    <source>
        <dbReference type="ARBA" id="ARBA00023125"/>
    </source>
</evidence>
<dbReference type="Gene3D" id="1.10.357.10">
    <property type="entry name" value="Tetracycline Repressor, domain 2"/>
    <property type="match status" value="1"/>
</dbReference>
<dbReference type="PANTHER" id="PTHR30328:SF54">
    <property type="entry name" value="HTH-TYPE TRANSCRIPTIONAL REPRESSOR SCO4008"/>
    <property type="match status" value="1"/>
</dbReference>
<dbReference type="InterPro" id="IPR050109">
    <property type="entry name" value="HTH-type_TetR-like_transc_reg"/>
</dbReference>
<dbReference type="SUPFAM" id="SSF46689">
    <property type="entry name" value="Homeodomain-like"/>
    <property type="match status" value="1"/>
</dbReference>
<feature type="domain" description="HTH tetR-type" evidence="4">
    <location>
        <begin position="27"/>
        <end position="87"/>
    </location>
</feature>
<dbReference type="PANTHER" id="PTHR30328">
    <property type="entry name" value="TRANSCRIPTIONAL REPRESSOR"/>
    <property type="match status" value="1"/>
</dbReference>
<dbReference type="InterPro" id="IPR009057">
    <property type="entry name" value="Homeodomain-like_sf"/>
</dbReference>
<dbReference type="PROSITE" id="PS50977">
    <property type="entry name" value="HTH_TETR_2"/>
    <property type="match status" value="1"/>
</dbReference>
<dbReference type="SUPFAM" id="SSF48498">
    <property type="entry name" value="Tetracyclin repressor-like, C-terminal domain"/>
    <property type="match status" value="1"/>
</dbReference>
<accession>A0A0B1YXW4</accession>
<dbReference type="GeneID" id="301221749"/>
<gene>
    <name evidence="5" type="ORF">JZ00_26550</name>
</gene>
<dbReference type="InterPro" id="IPR036271">
    <property type="entry name" value="Tet_transcr_reg_TetR-rel_C_sf"/>
</dbReference>